<evidence type="ECO:0000259" key="8">
    <source>
        <dbReference type="PROSITE" id="PS50928"/>
    </source>
</evidence>
<dbReference type="PANTHER" id="PTHR43227">
    <property type="entry name" value="BLL4140 PROTEIN"/>
    <property type="match status" value="1"/>
</dbReference>
<comment type="caution">
    <text evidence="9">The sequence shown here is derived from an EMBL/GenBank/DDBJ whole genome shotgun (WGS) entry which is preliminary data.</text>
</comment>
<reference evidence="9 10" key="1">
    <citation type="submission" date="2024-04" db="EMBL/GenBank/DDBJ databases">
        <title>draft genome sequnece of Paenibacillus filicis.</title>
        <authorList>
            <person name="Kim D.-U."/>
        </authorList>
    </citation>
    <scope>NUCLEOTIDE SEQUENCE [LARGE SCALE GENOMIC DNA]</scope>
    <source>
        <strain evidence="9 10">KACC14197</strain>
    </source>
</reference>
<comment type="subcellular location">
    <subcellularLocation>
        <location evidence="1 7">Cell membrane</location>
        <topology evidence="1 7">Multi-pass membrane protein</topology>
    </subcellularLocation>
</comment>
<feature type="transmembrane region" description="Helical" evidence="7">
    <location>
        <begin position="134"/>
        <end position="154"/>
    </location>
</feature>
<dbReference type="Pfam" id="PF00528">
    <property type="entry name" value="BPD_transp_1"/>
    <property type="match status" value="1"/>
</dbReference>
<accession>A0ABU9DIF5</accession>
<proteinExistence type="inferred from homology"/>
<dbReference type="InterPro" id="IPR035906">
    <property type="entry name" value="MetI-like_sf"/>
</dbReference>
<keyword evidence="5 7" id="KW-1133">Transmembrane helix</keyword>
<evidence type="ECO:0000256" key="7">
    <source>
        <dbReference type="RuleBase" id="RU363032"/>
    </source>
</evidence>
<feature type="domain" description="ABC transmembrane type-1" evidence="8">
    <location>
        <begin position="94"/>
        <end position="311"/>
    </location>
</feature>
<feature type="transmembrane region" description="Helical" evidence="7">
    <location>
        <begin position="98"/>
        <end position="122"/>
    </location>
</feature>
<dbReference type="PROSITE" id="PS50928">
    <property type="entry name" value="ABC_TM1"/>
    <property type="match status" value="1"/>
</dbReference>
<name>A0ABU9DIF5_9BACL</name>
<keyword evidence="3" id="KW-1003">Cell membrane</keyword>
<evidence type="ECO:0000313" key="9">
    <source>
        <dbReference type="EMBL" id="MEK8128026.1"/>
    </source>
</evidence>
<keyword evidence="4 7" id="KW-0812">Transmembrane</keyword>
<feature type="transmembrane region" description="Helical" evidence="7">
    <location>
        <begin position="227"/>
        <end position="252"/>
    </location>
</feature>
<dbReference type="Gene3D" id="1.10.3720.10">
    <property type="entry name" value="MetI-like"/>
    <property type="match status" value="1"/>
</dbReference>
<evidence type="ECO:0000256" key="2">
    <source>
        <dbReference type="ARBA" id="ARBA00022448"/>
    </source>
</evidence>
<dbReference type="PANTHER" id="PTHR43227:SF11">
    <property type="entry name" value="BLL4140 PROTEIN"/>
    <property type="match status" value="1"/>
</dbReference>
<dbReference type="InterPro" id="IPR050809">
    <property type="entry name" value="UgpAE/MalFG_permease"/>
</dbReference>
<feature type="transmembrane region" description="Helical" evidence="7">
    <location>
        <begin position="182"/>
        <end position="206"/>
    </location>
</feature>
<evidence type="ECO:0000256" key="6">
    <source>
        <dbReference type="ARBA" id="ARBA00023136"/>
    </source>
</evidence>
<feature type="transmembrane region" description="Helical" evidence="7">
    <location>
        <begin position="290"/>
        <end position="315"/>
    </location>
</feature>
<gene>
    <name evidence="9" type="ORF">WMW72_08945</name>
</gene>
<keyword evidence="6 7" id="KW-0472">Membrane</keyword>
<dbReference type="RefSeq" id="WP_341415086.1">
    <property type="nucleotide sequence ID" value="NZ_JBBPCC010000004.1"/>
</dbReference>
<keyword evidence="2 7" id="KW-0813">Transport</keyword>
<dbReference type="InterPro" id="IPR000515">
    <property type="entry name" value="MetI-like"/>
</dbReference>
<comment type="similarity">
    <text evidence="7">Belongs to the binding-protein-dependent transport system permease family.</text>
</comment>
<sequence>MSKVQPAMKQQMLTASQRSAGSLRWWKQFKKNRFLFMLTLPMVLFIFVFKYVPMFGAVVAFKKFQFNKGIWGSDWIGFSNFRFLLDSPDLWRIVRNTLAYNSTFILLNLAGALLVALLLYEITSRKLLKMYQTVMFFPHFLSWVVVAYMAYAFLNPRSGMLNRLLEWAGYAPLDYYNLADPWVFIFPLAQLWKEIGMGAIIYYAALMGVDPTYYEAAKIDGANKLQMLVHVSLPFLYPVMTILTILAIGQILEADFGLFYQLPMNSTTVYATTDVIDTYIFRALTVNGDIGMSAATGLIKSCVGFVLVVGTNALVRRMNSDHALF</sequence>
<evidence type="ECO:0000256" key="5">
    <source>
        <dbReference type="ARBA" id="ARBA00022989"/>
    </source>
</evidence>
<dbReference type="SUPFAM" id="SSF161098">
    <property type="entry name" value="MetI-like"/>
    <property type="match status" value="1"/>
</dbReference>
<dbReference type="CDD" id="cd06261">
    <property type="entry name" value="TM_PBP2"/>
    <property type="match status" value="1"/>
</dbReference>
<protein>
    <submittedName>
        <fullName evidence="9">ABC transporter permease subunit</fullName>
    </submittedName>
</protein>
<dbReference type="Proteomes" id="UP001469365">
    <property type="component" value="Unassembled WGS sequence"/>
</dbReference>
<organism evidence="9 10">
    <name type="scientific">Paenibacillus filicis</name>
    <dbReference type="NCBI Taxonomy" id="669464"/>
    <lineage>
        <taxon>Bacteria</taxon>
        <taxon>Bacillati</taxon>
        <taxon>Bacillota</taxon>
        <taxon>Bacilli</taxon>
        <taxon>Bacillales</taxon>
        <taxon>Paenibacillaceae</taxon>
        <taxon>Paenibacillus</taxon>
    </lineage>
</organism>
<evidence type="ECO:0000256" key="4">
    <source>
        <dbReference type="ARBA" id="ARBA00022692"/>
    </source>
</evidence>
<evidence type="ECO:0000313" key="10">
    <source>
        <dbReference type="Proteomes" id="UP001469365"/>
    </source>
</evidence>
<evidence type="ECO:0000256" key="3">
    <source>
        <dbReference type="ARBA" id="ARBA00022475"/>
    </source>
</evidence>
<feature type="transmembrane region" description="Helical" evidence="7">
    <location>
        <begin position="34"/>
        <end position="52"/>
    </location>
</feature>
<dbReference type="EMBL" id="JBBPCC010000004">
    <property type="protein sequence ID" value="MEK8128026.1"/>
    <property type="molecule type" value="Genomic_DNA"/>
</dbReference>
<keyword evidence="10" id="KW-1185">Reference proteome</keyword>
<evidence type="ECO:0000256" key="1">
    <source>
        <dbReference type="ARBA" id="ARBA00004651"/>
    </source>
</evidence>